<dbReference type="GeneID" id="24816314"/>
<evidence type="ECO:0000313" key="4">
    <source>
        <dbReference type="Proteomes" id="UP000241022"/>
    </source>
</evidence>
<dbReference type="EMBL" id="CP007026">
    <property type="protein sequence ID" value="AJA92228.1"/>
    <property type="molecule type" value="Genomic_DNA"/>
</dbReference>
<keyword evidence="4" id="KW-1185">Reference proteome</keyword>
<evidence type="ECO:0000313" key="1">
    <source>
        <dbReference type="EMBL" id="AJA92228.1"/>
    </source>
</evidence>
<name>A0A0A7V036_9ARCH</name>
<dbReference type="RefSeq" id="WP_048104792.1">
    <property type="nucleotide sequence ID" value="NZ_CP007026.1"/>
</dbReference>
<organism evidence="1 3">
    <name type="scientific">Candidatus Nitrosopelagicus brevis</name>
    <dbReference type="NCBI Taxonomy" id="1410606"/>
    <lineage>
        <taxon>Archaea</taxon>
        <taxon>Nitrososphaerota</taxon>
    </lineage>
</organism>
<dbReference type="EMBL" id="LXWN01000002">
    <property type="protein sequence ID" value="PTL87634.1"/>
    <property type="molecule type" value="Genomic_DNA"/>
</dbReference>
<dbReference type="OrthoDB" id="6375at2157"/>
<dbReference type="Proteomes" id="UP000030944">
    <property type="component" value="Chromosome"/>
</dbReference>
<dbReference type="STRING" id="1410606.T478_0417"/>
<dbReference type="AlphaFoldDB" id="A0A0A7V036"/>
<protein>
    <submittedName>
        <fullName evidence="1">Uncharacterized protein</fullName>
    </submittedName>
</protein>
<gene>
    <name evidence="2" type="ORF">A7X95_07145</name>
    <name evidence="1" type="ORF">T478_0417</name>
</gene>
<evidence type="ECO:0000313" key="2">
    <source>
        <dbReference type="EMBL" id="PTL87634.1"/>
    </source>
</evidence>
<dbReference type="Proteomes" id="UP000241022">
    <property type="component" value="Unassembled WGS sequence"/>
</dbReference>
<dbReference type="KEGG" id="nbv:T478_0417"/>
<sequence>MSNNELNEFLKNSHKDLSVEDFEGKQVPCIGFEGQKFDDMLNKVAGKPLSVDTNLNILQDGLGHVFVEMLLTFSHGGINEKILVNANEHLEFFESLAKNTMLAIASVNHPEKIFMIQLPKPEKTYEALEIIKNGLANDHSKSQIENS</sequence>
<reference evidence="1 3" key="1">
    <citation type="journal article" date="2015" name="Proc. Natl. Acad. Sci. U.S.A.">
        <title>Genomic and proteomic characterization of "Candidatus Nitrosopelagicus brevis": An ammonia-oxidizing archaeon from the open ocean.</title>
        <authorList>
            <person name="Santoro A.E."/>
            <person name="Dupont C.L."/>
            <person name="Richter R.A."/>
            <person name="Craig M.T."/>
            <person name="Carini P."/>
            <person name="McIlvin M.R."/>
            <person name="Yang Y."/>
            <person name="Orsi W.D."/>
            <person name="Moran D.M."/>
            <person name="Saito M.A."/>
        </authorList>
    </citation>
    <scope>NUCLEOTIDE SEQUENCE [LARGE SCALE GENOMIC DNA]</scope>
    <source>
        <strain evidence="1">CN25</strain>
        <strain evidence="3">V2</strain>
    </source>
</reference>
<dbReference type="HOGENOM" id="CLU_148455_0_0_2"/>
<evidence type="ECO:0000313" key="3">
    <source>
        <dbReference type="Proteomes" id="UP000030944"/>
    </source>
</evidence>
<reference evidence="2 4" key="3">
    <citation type="submission" date="2018-04" db="EMBL/GenBank/DDBJ databases">
        <title>Transcriptomics of ammonia oxidizing archaea.</title>
        <authorList>
            <person name="Carini P."/>
        </authorList>
    </citation>
    <scope>NUCLEOTIDE SEQUENCE [LARGE SCALE GENOMIC DNA]</scope>
    <source>
        <strain evidence="2 4">U25</strain>
    </source>
</reference>
<accession>A0A0A7V036</accession>
<proteinExistence type="predicted"/>
<reference evidence="2" key="2">
    <citation type="submission" date="2016-05" db="EMBL/GenBank/DDBJ databases">
        <authorList>
            <person name="Lavstsen T."/>
            <person name="Jespersen J.S."/>
        </authorList>
    </citation>
    <scope>NUCLEOTIDE SEQUENCE [LARGE SCALE GENOMIC DNA]</scope>
    <source>
        <strain evidence="2">U25</strain>
    </source>
</reference>